<evidence type="ECO:0000259" key="6">
    <source>
        <dbReference type="Pfam" id="PF06271"/>
    </source>
</evidence>
<keyword evidence="3 5" id="KW-1133">Transmembrane helix</keyword>
<feature type="transmembrane region" description="Helical" evidence="5">
    <location>
        <begin position="25"/>
        <end position="46"/>
    </location>
</feature>
<evidence type="ECO:0000256" key="5">
    <source>
        <dbReference type="SAM" id="Phobius"/>
    </source>
</evidence>
<comment type="caution">
    <text evidence="7">The sequence shown here is derived from an EMBL/GenBank/DDBJ whole genome shotgun (WGS) entry which is preliminary data.</text>
</comment>
<dbReference type="EMBL" id="BKCG01000002">
    <property type="protein sequence ID" value="GER59050.1"/>
    <property type="molecule type" value="Genomic_DNA"/>
</dbReference>
<proteinExistence type="predicted"/>
<dbReference type="OrthoDB" id="9814143at2"/>
<keyword evidence="8" id="KW-1185">Reference proteome</keyword>
<dbReference type="GO" id="GO:0016020">
    <property type="term" value="C:membrane"/>
    <property type="evidence" value="ECO:0007669"/>
    <property type="project" value="UniProtKB-SubCell"/>
</dbReference>
<accession>A0A5J4IZ43</accession>
<dbReference type="AlphaFoldDB" id="A0A5J4IZ43"/>
<comment type="subcellular location">
    <subcellularLocation>
        <location evidence="1">Membrane</location>
        <topology evidence="1">Multi-pass membrane protein</topology>
    </subcellularLocation>
</comment>
<evidence type="ECO:0000313" key="8">
    <source>
        <dbReference type="Proteomes" id="UP000326509"/>
    </source>
</evidence>
<organism evidence="7 8">
    <name type="scientific">Patiriisocius marinus</name>
    <dbReference type="NCBI Taxonomy" id="1397112"/>
    <lineage>
        <taxon>Bacteria</taxon>
        <taxon>Pseudomonadati</taxon>
        <taxon>Bacteroidota</taxon>
        <taxon>Flavobacteriia</taxon>
        <taxon>Flavobacteriales</taxon>
        <taxon>Flavobacteriaceae</taxon>
        <taxon>Patiriisocius</taxon>
    </lineage>
</organism>
<feature type="transmembrane region" description="Helical" evidence="5">
    <location>
        <begin position="55"/>
        <end position="73"/>
    </location>
</feature>
<feature type="domain" description="RDD" evidence="6">
    <location>
        <begin position="18"/>
        <end position="142"/>
    </location>
</feature>
<keyword evidence="2 5" id="KW-0812">Transmembrane</keyword>
<name>A0A5J4IZ43_9FLAO</name>
<sequence>MDNFQIETAQNVNISQQVAGVGSRVGAFLIDMLIIVAYALIVSYIFSALDMFDEFQIVVGATIGLPIFFYHLVWEAAWNGRSPGKAALKMRVVKLDGSTPDFSNYIIRWVMRIIDISISSGAIALFTVLLNGKGQRLGDIAAQTTVISEKDPIQLSRTILEDIPSDYIPKYPQVTVFSDAEMQTIKNVFQDARRNSRHKIILKLAIKVSGVMNVTFDEKPIDFVNKVVKDYNFYTQQ</sequence>
<dbReference type="PANTHER" id="PTHR38480:SF1">
    <property type="entry name" value="SLR0254 PROTEIN"/>
    <property type="match status" value="1"/>
</dbReference>
<evidence type="ECO:0000256" key="2">
    <source>
        <dbReference type="ARBA" id="ARBA00022692"/>
    </source>
</evidence>
<dbReference type="InterPro" id="IPR010432">
    <property type="entry name" value="RDD"/>
</dbReference>
<evidence type="ECO:0000313" key="7">
    <source>
        <dbReference type="EMBL" id="GER59050.1"/>
    </source>
</evidence>
<dbReference type="Proteomes" id="UP000326509">
    <property type="component" value="Unassembled WGS sequence"/>
</dbReference>
<keyword evidence="4 5" id="KW-0472">Membrane</keyword>
<dbReference type="RefSeq" id="WP_151673127.1">
    <property type="nucleotide sequence ID" value="NZ_BKCG01000002.1"/>
</dbReference>
<dbReference type="PANTHER" id="PTHR38480">
    <property type="entry name" value="SLR0254 PROTEIN"/>
    <property type="match status" value="1"/>
</dbReference>
<reference evidence="7 8" key="1">
    <citation type="submission" date="2019-08" db="EMBL/GenBank/DDBJ databases">
        <title>Draft genome sequence of Ulvibacter marinus type strain NBRC 109484.</title>
        <authorList>
            <person name="Kawano K."/>
            <person name="Ushijima N."/>
            <person name="Kihara M."/>
            <person name="Itoh H."/>
        </authorList>
    </citation>
    <scope>NUCLEOTIDE SEQUENCE [LARGE SCALE GENOMIC DNA]</scope>
    <source>
        <strain evidence="7 8">NBRC 109484</strain>
    </source>
</reference>
<protein>
    <submittedName>
        <fullName evidence="7">RDD family protein</fullName>
    </submittedName>
</protein>
<dbReference type="Pfam" id="PF06271">
    <property type="entry name" value="RDD"/>
    <property type="match status" value="1"/>
</dbReference>
<evidence type="ECO:0000256" key="3">
    <source>
        <dbReference type="ARBA" id="ARBA00022989"/>
    </source>
</evidence>
<gene>
    <name evidence="7" type="ORF">ULMA_11580</name>
</gene>
<evidence type="ECO:0000256" key="1">
    <source>
        <dbReference type="ARBA" id="ARBA00004141"/>
    </source>
</evidence>
<evidence type="ECO:0000256" key="4">
    <source>
        <dbReference type="ARBA" id="ARBA00023136"/>
    </source>
</evidence>